<name>A0ACC2SJI0_9FUNG</name>
<dbReference type="Proteomes" id="UP001165960">
    <property type="component" value="Unassembled WGS sequence"/>
</dbReference>
<comment type="caution">
    <text evidence="1">The sequence shown here is derived from an EMBL/GenBank/DDBJ whole genome shotgun (WGS) entry which is preliminary data.</text>
</comment>
<protein>
    <submittedName>
        <fullName evidence="1">Uncharacterized protein</fullName>
    </submittedName>
</protein>
<sequence length="230" mass="25830">MGRQVFIPTPTVVPASHFLWPACPSARRFFAGNCSKNNNLDHSLLFTRALNCPRQPPSLARLSNCLPAHLLVHPPSSLSKRRVPAGIMLSPWYKMAMWILVPIFLLFWSSNPVFWSKLSLISQSSEFIHSHFTNVIEHLTQIPFKPGSYGLFSWLSPHIEELLPPMESVTTETPSSDLVNPSPLRQIPESNTEAPFTRDCSLWLLTGAMVMALDAYFPPLSHLVSFGRPL</sequence>
<dbReference type="EMBL" id="QTSX02005008">
    <property type="protein sequence ID" value="KAJ9062414.1"/>
    <property type="molecule type" value="Genomic_DNA"/>
</dbReference>
<organism evidence="1 2">
    <name type="scientific">Entomophthora muscae</name>
    <dbReference type="NCBI Taxonomy" id="34485"/>
    <lineage>
        <taxon>Eukaryota</taxon>
        <taxon>Fungi</taxon>
        <taxon>Fungi incertae sedis</taxon>
        <taxon>Zoopagomycota</taxon>
        <taxon>Entomophthoromycotina</taxon>
        <taxon>Entomophthoromycetes</taxon>
        <taxon>Entomophthorales</taxon>
        <taxon>Entomophthoraceae</taxon>
        <taxon>Entomophthora</taxon>
    </lineage>
</organism>
<evidence type="ECO:0000313" key="2">
    <source>
        <dbReference type="Proteomes" id="UP001165960"/>
    </source>
</evidence>
<evidence type="ECO:0000313" key="1">
    <source>
        <dbReference type="EMBL" id="KAJ9062414.1"/>
    </source>
</evidence>
<accession>A0ACC2SJI0</accession>
<gene>
    <name evidence="1" type="ORF">DSO57_1011091</name>
</gene>
<reference evidence="1" key="1">
    <citation type="submission" date="2022-04" db="EMBL/GenBank/DDBJ databases">
        <title>Genome of the entomopathogenic fungus Entomophthora muscae.</title>
        <authorList>
            <person name="Elya C."/>
            <person name="Lovett B.R."/>
            <person name="Lee E."/>
            <person name="Macias A.M."/>
            <person name="Hajek A.E."/>
            <person name="De Bivort B.L."/>
            <person name="Kasson M.T."/>
            <person name="De Fine Licht H.H."/>
            <person name="Stajich J.E."/>
        </authorList>
    </citation>
    <scope>NUCLEOTIDE SEQUENCE</scope>
    <source>
        <strain evidence="1">Berkeley</strain>
    </source>
</reference>
<proteinExistence type="predicted"/>
<keyword evidence="2" id="KW-1185">Reference proteome</keyword>